<dbReference type="Proteomes" id="UP000235965">
    <property type="component" value="Unassembled WGS sequence"/>
</dbReference>
<protein>
    <submittedName>
        <fullName evidence="2">Uncharacterized protein</fullName>
    </submittedName>
</protein>
<reference evidence="2 3" key="1">
    <citation type="submission" date="2017-12" db="EMBL/GenBank/DDBJ databases">
        <title>Hemimetabolous genomes reveal molecular basis of termite eusociality.</title>
        <authorList>
            <person name="Harrison M.C."/>
            <person name="Jongepier E."/>
            <person name="Robertson H.M."/>
            <person name="Arning N."/>
            <person name="Bitard-Feildel T."/>
            <person name="Chao H."/>
            <person name="Childers C.P."/>
            <person name="Dinh H."/>
            <person name="Doddapaneni H."/>
            <person name="Dugan S."/>
            <person name="Gowin J."/>
            <person name="Greiner C."/>
            <person name="Han Y."/>
            <person name="Hu H."/>
            <person name="Hughes D.S.T."/>
            <person name="Huylmans A.-K."/>
            <person name="Kemena C."/>
            <person name="Kremer L.P.M."/>
            <person name="Lee S.L."/>
            <person name="Lopez-Ezquerra A."/>
            <person name="Mallet L."/>
            <person name="Monroy-Kuhn J.M."/>
            <person name="Moser A."/>
            <person name="Murali S.C."/>
            <person name="Muzny D.M."/>
            <person name="Otani S."/>
            <person name="Piulachs M.-D."/>
            <person name="Poelchau M."/>
            <person name="Qu J."/>
            <person name="Schaub F."/>
            <person name="Wada-Katsumata A."/>
            <person name="Worley K.C."/>
            <person name="Xie Q."/>
            <person name="Ylla G."/>
            <person name="Poulsen M."/>
            <person name="Gibbs R.A."/>
            <person name="Schal C."/>
            <person name="Richards S."/>
            <person name="Belles X."/>
            <person name="Korb J."/>
            <person name="Bornberg-Bauer E."/>
        </authorList>
    </citation>
    <scope>NUCLEOTIDE SEQUENCE [LARGE SCALE GENOMIC DNA]</scope>
    <source>
        <tissue evidence="2">Whole body</tissue>
    </source>
</reference>
<sequence length="93" mass="10102">MGINSTKKGGNLEIKEMDPKKKGIQKNGKEAKKREERNKLQTETIREKLCGSISGKRKRLSLLHSAGTCSGLHRASISVDTRGSLPTRKAAGA</sequence>
<keyword evidence="3" id="KW-1185">Reference proteome</keyword>
<organism evidence="2 3">
    <name type="scientific">Cryptotermes secundus</name>
    <dbReference type="NCBI Taxonomy" id="105785"/>
    <lineage>
        <taxon>Eukaryota</taxon>
        <taxon>Metazoa</taxon>
        <taxon>Ecdysozoa</taxon>
        <taxon>Arthropoda</taxon>
        <taxon>Hexapoda</taxon>
        <taxon>Insecta</taxon>
        <taxon>Pterygota</taxon>
        <taxon>Neoptera</taxon>
        <taxon>Polyneoptera</taxon>
        <taxon>Dictyoptera</taxon>
        <taxon>Blattodea</taxon>
        <taxon>Blattoidea</taxon>
        <taxon>Termitoidae</taxon>
        <taxon>Kalotermitidae</taxon>
        <taxon>Cryptotermitinae</taxon>
        <taxon>Cryptotermes</taxon>
    </lineage>
</organism>
<name>A0A2J7QXJ7_9NEOP</name>
<evidence type="ECO:0000313" key="3">
    <source>
        <dbReference type="Proteomes" id="UP000235965"/>
    </source>
</evidence>
<dbReference type="EMBL" id="NEVH01009381">
    <property type="protein sequence ID" value="PNF33284.1"/>
    <property type="molecule type" value="Genomic_DNA"/>
</dbReference>
<dbReference type="InParanoid" id="A0A2J7QXJ7"/>
<evidence type="ECO:0000313" key="2">
    <source>
        <dbReference type="EMBL" id="PNF33284.1"/>
    </source>
</evidence>
<gene>
    <name evidence="2" type="ORF">B7P43_G10614</name>
</gene>
<accession>A0A2J7QXJ7</accession>
<dbReference type="AlphaFoldDB" id="A0A2J7QXJ7"/>
<feature type="compositionally biased region" description="Basic and acidic residues" evidence="1">
    <location>
        <begin position="13"/>
        <end position="40"/>
    </location>
</feature>
<evidence type="ECO:0000256" key="1">
    <source>
        <dbReference type="SAM" id="MobiDB-lite"/>
    </source>
</evidence>
<proteinExistence type="predicted"/>
<feature type="region of interest" description="Disordered" evidence="1">
    <location>
        <begin position="1"/>
        <end position="40"/>
    </location>
</feature>
<comment type="caution">
    <text evidence="2">The sequence shown here is derived from an EMBL/GenBank/DDBJ whole genome shotgun (WGS) entry which is preliminary data.</text>
</comment>